<evidence type="ECO:0000256" key="2">
    <source>
        <dbReference type="ARBA" id="ARBA00022679"/>
    </source>
</evidence>
<feature type="domain" description="Glycosyl transferase family 1" evidence="3">
    <location>
        <begin position="182"/>
        <end position="335"/>
    </location>
</feature>
<evidence type="ECO:0000313" key="6">
    <source>
        <dbReference type="Proteomes" id="UP001526201"/>
    </source>
</evidence>
<evidence type="ECO:0000259" key="3">
    <source>
        <dbReference type="Pfam" id="PF00534"/>
    </source>
</evidence>
<dbReference type="PANTHER" id="PTHR12526:SF630">
    <property type="entry name" value="GLYCOSYLTRANSFERASE"/>
    <property type="match status" value="1"/>
</dbReference>
<evidence type="ECO:0000259" key="4">
    <source>
        <dbReference type="Pfam" id="PF13439"/>
    </source>
</evidence>
<dbReference type="RefSeq" id="WP_264068092.1">
    <property type="nucleotide sequence ID" value="NZ_JACKTY010000029.1"/>
</dbReference>
<sequence>MRIAHLLSELCDTGNGIVNVAVDLACMQAADGHEVMVISSGGGYVELVETFGVQHRMLRFDRRPGSLRTARHGLKTLLAEFEPDIVHSHTLTPALLSYLVRFESTVKRRAADYRLVTTVHNEYQRGALLMGLSDATVSVSDAVSQAMAKRGIPAPRRKMVHNGTIGTPRRRPAAEVPAMSLGDRSIVVLGAVSERKGADVVVAAFERLASEFPDLSVWFVGNQDWQEVVTRAAELSCGDRIHFVGLEREPAKYLNAATVMVLASRRDPYPLVVSEAREAGVPIIASAVDGIPEALDGGDSGLLFPVGDSAELANLIRRVLQSPELRRDLAEKSRQGIERFSVDRMSADYIDVYLEQLALRC</sequence>
<keyword evidence="2" id="KW-0808">Transferase</keyword>
<evidence type="ECO:0000256" key="1">
    <source>
        <dbReference type="ARBA" id="ARBA00022676"/>
    </source>
</evidence>
<accession>A0ABT3CCK0</accession>
<proteinExistence type="predicted"/>
<dbReference type="Gene3D" id="3.40.50.2000">
    <property type="entry name" value="Glycogen Phosphorylase B"/>
    <property type="match status" value="2"/>
</dbReference>
<protein>
    <submittedName>
        <fullName evidence="5">Glycosyltransferase family 4 protein</fullName>
    </submittedName>
</protein>
<comment type="caution">
    <text evidence="5">The sequence shown here is derived from an EMBL/GenBank/DDBJ whole genome shotgun (WGS) entry which is preliminary data.</text>
</comment>
<dbReference type="CDD" id="cd03801">
    <property type="entry name" value="GT4_PimA-like"/>
    <property type="match status" value="1"/>
</dbReference>
<dbReference type="Proteomes" id="UP001526201">
    <property type="component" value="Unassembled WGS sequence"/>
</dbReference>
<dbReference type="SUPFAM" id="SSF53756">
    <property type="entry name" value="UDP-Glycosyltransferase/glycogen phosphorylase"/>
    <property type="match status" value="1"/>
</dbReference>
<feature type="domain" description="Glycosyltransferase subfamily 4-like N-terminal" evidence="4">
    <location>
        <begin position="15"/>
        <end position="163"/>
    </location>
</feature>
<dbReference type="PANTHER" id="PTHR12526">
    <property type="entry name" value="GLYCOSYLTRANSFERASE"/>
    <property type="match status" value="1"/>
</dbReference>
<dbReference type="InterPro" id="IPR028098">
    <property type="entry name" value="Glyco_trans_4-like_N"/>
</dbReference>
<organism evidence="5 6">
    <name type="scientific">Mycolicibacterium komossense</name>
    <dbReference type="NCBI Taxonomy" id="1779"/>
    <lineage>
        <taxon>Bacteria</taxon>
        <taxon>Bacillati</taxon>
        <taxon>Actinomycetota</taxon>
        <taxon>Actinomycetes</taxon>
        <taxon>Mycobacteriales</taxon>
        <taxon>Mycobacteriaceae</taxon>
        <taxon>Mycolicibacterium</taxon>
    </lineage>
</organism>
<dbReference type="Pfam" id="PF00534">
    <property type="entry name" value="Glycos_transf_1"/>
    <property type="match status" value="1"/>
</dbReference>
<gene>
    <name evidence="5" type="ORF">H7J73_14110</name>
</gene>
<keyword evidence="1" id="KW-0328">Glycosyltransferase</keyword>
<dbReference type="Pfam" id="PF13439">
    <property type="entry name" value="Glyco_transf_4"/>
    <property type="match status" value="1"/>
</dbReference>
<name>A0ABT3CCK0_9MYCO</name>
<keyword evidence="6" id="KW-1185">Reference proteome</keyword>
<dbReference type="EMBL" id="JACKTY010000029">
    <property type="protein sequence ID" value="MCV7227166.1"/>
    <property type="molecule type" value="Genomic_DNA"/>
</dbReference>
<evidence type="ECO:0000313" key="5">
    <source>
        <dbReference type="EMBL" id="MCV7227166.1"/>
    </source>
</evidence>
<dbReference type="InterPro" id="IPR001296">
    <property type="entry name" value="Glyco_trans_1"/>
</dbReference>
<reference evidence="5 6" key="1">
    <citation type="journal article" date="2022" name="BMC Genomics">
        <title>Comparative genome analysis of mycobacteria focusing on tRNA and non-coding RNA.</title>
        <authorList>
            <person name="Behra P.R.K."/>
            <person name="Pettersson B.M.F."/>
            <person name="Ramesh M."/>
            <person name="Das S."/>
            <person name="Dasgupta S."/>
            <person name="Kirsebom L.A."/>
        </authorList>
    </citation>
    <scope>NUCLEOTIDE SEQUENCE [LARGE SCALE GENOMIC DNA]</scope>
    <source>
        <strain evidence="5 6">DSM 44078</strain>
    </source>
</reference>